<dbReference type="InterPro" id="IPR011990">
    <property type="entry name" value="TPR-like_helical_dom_sf"/>
</dbReference>
<evidence type="ECO:0000256" key="1">
    <source>
        <dbReference type="ARBA" id="ARBA00004167"/>
    </source>
</evidence>
<comment type="similarity">
    <text evidence="7">Belongs to the Tom70 family.</text>
</comment>
<organism evidence="9 10">
    <name type="scientific">Adhaeretor mobilis</name>
    <dbReference type="NCBI Taxonomy" id="1930276"/>
    <lineage>
        <taxon>Bacteria</taxon>
        <taxon>Pseudomonadati</taxon>
        <taxon>Planctomycetota</taxon>
        <taxon>Planctomycetia</taxon>
        <taxon>Pirellulales</taxon>
        <taxon>Lacipirellulaceae</taxon>
        <taxon>Adhaeretor</taxon>
    </lineage>
</organism>
<feature type="repeat" description="TPR" evidence="8">
    <location>
        <begin position="230"/>
        <end position="263"/>
    </location>
</feature>
<sequence>MSMLPVQLTTRGGSNYDGNYDSSYRREHLEVPMLKEISRLSRPLLLLVPFLLLGLIACFPHSACAQLTTENLIGDSVSLSNRSYPEVEDAIQRFRNKDVDAARAFLDRAKEKYPKLPPTDITLAKMHIIGRDGSTARILLEKAATNSPDDPEAYLLLADDAFTSGRTTEAAVLFDKAGELTEAFTDNAKRKGKFEIRVLAGRAGVAERRQQWETAAGLLKNWIEMDAESAPAHQRLGITQFRLGQFDEARSEFKRARELREEFNHPEVVMGRLYAREGKDDLAKQAYQTAYSEDGDNEDTARSYAEYLLREEDISKASEVSQKLLAKNPKSIRALLLDGVIAKLQGDMDRAETDLNKILTIDPANADANNVLALLLVDSDDEDSKQKALRYAQVNAQRFPKSPQARVTLAWVLHKMGNDREAQQTLQNISGSNLSSDSGYLVSQMIADLGKRDQARKMLTQVLKQSQTMILFETKARALLEELEADSGDEE</sequence>
<dbReference type="OrthoDB" id="243265at2"/>
<name>A0A517N024_9BACT</name>
<dbReference type="AlphaFoldDB" id="A0A517N024"/>
<dbReference type="InterPro" id="IPR019734">
    <property type="entry name" value="TPR_rpt"/>
</dbReference>
<dbReference type="Proteomes" id="UP000319852">
    <property type="component" value="Chromosome"/>
</dbReference>
<dbReference type="GO" id="GO:0030943">
    <property type="term" value="F:mitochondrion targeting sequence binding"/>
    <property type="evidence" value="ECO:0007669"/>
    <property type="project" value="TreeGrafter"/>
</dbReference>
<evidence type="ECO:0000256" key="6">
    <source>
        <dbReference type="ARBA" id="ARBA00023136"/>
    </source>
</evidence>
<evidence type="ECO:0000313" key="9">
    <source>
        <dbReference type="EMBL" id="QDT00489.1"/>
    </source>
</evidence>
<accession>A0A517N024</accession>
<dbReference type="Pfam" id="PF13181">
    <property type="entry name" value="TPR_8"/>
    <property type="match status" value="1"/>
</dbReference>
<dbReference type="EMBL" id="CP036263">
    <property type="protein sequence ID" value="QDT00489.1"/>
    <property type="molecule type" value="Genomic_DNA"/>
</dbReference>
<keyword evidence="3" id="KW-0677">Repeat</keyword>
<evidence type="ECO:0000256" key="5">
    <source>
        <dbReference type="ARBA" id="ARBA00022989"/>
    </source>
</evidence>
<evidence type="ECO:0000313" key="10">
    <source>
        <dbReference type="Proteomes" id="UP000319852"/>
    </source>
</evidence>
<evidence type="ECO:0000256" key="2">
    <source>
        <dbReference type="ARBA" id="ARBA00022692"/>
    </source>
</evidence>
<evidence type="ECO:0000256" key="4">
    <source>
        <dbReference type="ARBA" id="ARBA00022803"/>
    </source>
</evidence>
<keyword evidence="4 8" id="KW-0802">TPR repeat</keyword>
<keyword evidence="10" id="KW-1185">Reference proteome</keyword>
<dbReference type="PANTHER" id="PTHR46208">
    <property type="entry name" value="MITOCHONDRIAL IMPORT RECEPTOR SUBUNIT TOM70"/>
    <property type="match status" value="1"/>
</dbReference>
<evidence type="ECO:0000256" key="7">
    <source>
        <dbReference type="ARBA" id="ARBA00038030"/>
    </source>
</evidence>
<keyword evidence="2" id="KW-0812">Transmembrane</keyword>
<dbReference type="RefSeq" id="WP_145062031.1">
    <property type="nucleotide sequence ID" value="NZ_CP036263.1"/>
</dbReference>
<gene>
    <name evidence="9" type="ORF">HG15A2_38270</name>
</gene>
<keyword evidence="5" id="KW-1133">Transmembrane helix</keyword>
<comment type="subcellular location">
    <subcellularLocation>
        <location evidence="1">Membrane</location>
        <topology evidence="1">Single-pass membrane protein</topology>
    </subcellularLocation>
</comment>
<dbReference type="Gene3D" id="1.25.40.10">
    <property type="entry name" value="Tetratricopeptide repeat domain"/>
    <property type="match status" value="1"/>
</dbReference>
<dbReference type="Pfam" id="PF13432">
    <property type="entry name" value="TPR_16"/>
    <property type="match status" value="1"/>
</dbReference>
<dbReference type="SUPFAM" id="SSF48452">
    <property type="entry name" value="TPR-like"/>
    <property type="match status" value="1"/>
</dbReference>
<dbReference type="GO" id="GO:0030150">
    <property type="term" value="P:protein import into mitochondrial matrix"/>
    <property type="evidence" value="ECO:0007669"/>
    <property type="project" value="TreeGrafter"/>
</dbReference>
<keyword evidence="6" id="KW-0472">Membrane</keyword>
<evidence type="ECO:0000256" key="3">
    <source>
        <dbReference type="ARBA" id="ARBA00022737"/>
    </source>
</evidence>
<proteinExistence type="inferred from homology"/>
<dbReference type="SUPFAM" id="SSF81901">
    <property type="entry name" value="HCP-like"/>
    <property type="match status" value="1"/>
</dbReference>
<dbReference type="GO" id="GO:0008320">
    <property type="term" value="F:protein transmembrane transporter activity"/>
    <property type="evidence" value="ECO:0007669"/>
    <property type="project" value="TreeGrafter"/>
</dbReference>
<dbReference type="PROSITE" id="PS50005">
    <property type="entry name" value="TPR"/>
    <property type="match status" value="1"/>
</dbReference>
<dbReference type="SMART" id="SM00028">
    <property type="entry name" value="TPR"/>
    <property type="match status" value="4"/>
</dbReference>
<dbReference type="KEGG" id="amob:HG15A2_38270"/>
<reference evidence="9 10" key="1">
    <citation type="submission" date="2019-02" db="EMBL/GenBank/DDBJ databases">
        <title>Deep-cultivation of Planctomycetes and their phenomic and genomic characterization uncovers novel biology.</title>
        <authorList>
            <person name="Wiegand S."/>
            <person name="Jogler M."/>
            <person name="Boedeker C."/>
            <person name="Pinto D."/>
            <person name="Vollmers J."/>
            <person name="Rivas-Marin E."/>
            <person name="Kohn T."/>
            <person name="Peeters S.H."/>
            <person name="Heuer A."/>
            <person name="Rast P."/>
            <person name="Oberbeckmann S."/>
            <person name="Bunk B."/>
            <person name="Jeske O."/>
            <person name="Meyerdierks A."/>
            <person name="Storesund J.E."/>
            <person name="Kallscheuer N."/>
            <person name="Luecker S."/>
            <person name="Lage O.M."/>
            <person name="Pohl T."/>
            <person name="Merkel B.J."/>
            <person name="Hornburger P."/>
            <person name="Mueller R.-W."/>
            <person name="Bruemmer F."/>
            <person name="Labrenz M."/>
            <person name="Spormann A.M."/>
            <person name="Op den Camp H."/>
            <person name="Overmann J."/>
            <person name="Amann R."/>
            <person name="Jetten M.S.M."/>
            <person name="Mascher T."/>
            <person name="Medema M.H."/>
            <person name="Devos D.P."/>
            <person name="Kaster A.-K."/>
            <person name="Ovreas L."/>
            <person name="Rohde M."/>
            <person name="Galperin M.Y."/>
            <person name="Jogler C."/>
        </authorList>
    </citation>
    <scope>NUCLEOTIDE SEQUENCE [LARGE SCALE GENOMIC DNA]</scope>
    <source>
        <strain evidence="9 10">HG15A2</strain>
    </source>
</reference>
<evidence type="ECO:0000256" key="8">
    <source>
        <dbReference type="PROSITE-ProRule" id="PRU00339"/>
    </source>
</evidence>
<dbReference type="PANTHER" id="PTHR46208:SF1">
    <property type="entry name" value="MITOCHONDRIAL IMPORT RECEPTOR SUBUNIT TOM70"/>
    <property type="match status" value="1"/>
</dbReference>
<dbReference type="GO" id="GO:0016020">
    <property type="term" value="C:membrane"/>
    <property type="evidence" value="ECO:0007669"/>
    <property type="project" value="UniProtKB-SubCell"/>
</dbReference>
<protein>
    <submittedName>
        <fullName evidence="9">Tetratricopeptide repeat protein</fullName>
    </submittedName>
</protein>